<proteinExistence type="predicted"/>
<dbReference type="SUPFAM" id="SSF53098">
    <property type="entry name" value="Ribonuclease H-like"/>
    <property type="match status" value="1"/>
</dbReference>
<sequence length="207" mass="23610">MDDQKDIKDIKVLPAPIPEGWVLDTKFKEDGTEVKCYLCPATEQQFYTYEDLMRYVRYAKAAKVSIYSPLVLWKSRNDFIFNQASGSSYDFITILAEARTSSLYIKGATEHWPCKSMNKRWWQLPTHGWVKMNVDGSVLATRPKAAIDGVMRGSNGGWTGGFDMMTCMPNIFQVESWAMLEGLKLAWVQGFRQVELKSDNALLIDVI</sequence>
<dbReference type="InterPro" id="IPR002156">
    <property type="entry name" value="RNaseH_domain"/>
</dbReference>
<dbReference type="CDD" id="cd06222">
    <property type="entry name" value="RNase_H_like"/>
    <property type="match status" value="1"/>
</dbReference>
<feature type="domain" description="RNase H type-1" evidence="1">
    <location>
        <begin position="133"/>
        <end position="207"/>
    </location>
</feature>
<dbReference type="InterPro" id="IPR036397">
    <property type="entry name" value="RNaseH_sf"/>
</dbReference>
<organism evidence="2 3">
    <name type="scientific">Gossypium arboreum</name>
    <name type="common">Tree cotton</name>
    <name type="synonym">Gossypium nanking</name>
    <dbReference type="NCBI Taxonomy" id="29729"/>
    <lineage>
        <taxon>Eukaryota</taxon>
        <taxon>Viridiplantae</taxon>
        <taxon>Streptophyta</taxon>
        <taxon>Embryophyta</taxon>
        <taxon>Tracheophyta</taxon>
        <taxon>Spermatophyta</taxon>
        <taxon>Magnoliopsida</taxon>
        <taxon>eudicotyledons</taxon>
        <taxon>Gunneridae</taxon>
        <taxon>Pentapetalae</taxon>
        <taxon>rosids</taxon>
        <taxon>malvids</taxon>
        <taxon>Malvales</taxon>
        <taxon>Malvaceae</taxon>
        <taxon>Malvoideae</taxon>
        <taxon>Gossypium</taxon>
    </lineage>
</organism>
<name>A0ABR0QPF0_GOSAR</name>
<evidence type="ECO:0000259" key="1">
    <source>
        <dbReference type="Pfam" id="PF13456"/>
    </source>
</evidence>
<dbReference type="PANTHER" id="PTHR47723:SF24">
    <property type="entry name" value="RNASE H TYPE-1 DOMAIN-CONTAINING PROTEIN"/>
    <property type="match status" value="1"/>
</dbReference>
<dbReference type="Proteomes" id="UP001358586">
    <property type="component" value="Chromosome 3"/>
</dbReference>
<dbReference type="PANTHER" id="PTHR47723">
    <property type="entry name" value="OS05G0353850 PROTEIN"/>
    <property type="match status" value="1"/>
</dbReference>
<dbReference type="Gene3D" id="3.30.420.10">
    <property type="entry name" value="Ribonuclease H-like superfamily/Ribonuclease H"/>
    <property type="match status" value="1"/>
</dbReference>
<accession>A0ABR0QPF0</accession>
<keyword evidence="3" id="KW-1185">Reference proteome</keyword>
<dbReference type="InterPro" id="IPR044730">
    <property type="entry name" value="RNase_H-like_dom_plant"/>
</dbReference>
<evidence type="ECO:0000313" key="2">
    <source>
        <dbReference type="EMBL" id="KAK5841085.1"/>
    </source>
</evidence>
<evidence type="ECO:0000313" key="3">
    <source>
        <dbReference type="Proteomes" id="UP001358586"/>
    </source>
</evidence>
<dbReference type="InterPro" id="IPR053151">
    <property type="entry name" value="RNase_H-like"/>
</dbReference>
<reference evidence="2 3" key="1">
    <citation type="submission" date="2023-03" db="EMBL/GenBank/DDBJ databases">
        <title>WGS of Gossypium arboreum.</title>
        <authorList>
            <person name="Yu D."/>
        </authorList>
    </citation>
    <scope>NUCLEOTIDE SEQUENCE [LARGE SCALE GENOMIC DNA]</scope>
    <source>
        <tissue evidence="2">Leaf</tissue>
    </source>
</reference>
<comment type="caution">
    <text evidence="2">The sequence shown here is derived from an EMBL/GenBank/DDBJ whole genome shotgun (WGS) entry which is preliminary data.</text>
</comment>
<protein>
    <recommendedName>
        <fullName evidence="1">RNase H type-1 domain-containing protein</fullName>
    </recommendedName>
</protein>
<gene>
    <name evidence="2" type="ORF">PVK06_009993</name>
</gene>
<dbReference type="EMBL" id="JARKNE010000003">
    <property type="protein sequence ID" value="KAK5841085.1"/>
    <property type="molecule type" value="Genomic_DNA"/>
</dbReference>
<dbReference type="InterPro" id="IPR012337">
    <property type="entry name" value="RNaseH-like_sf"/>
</dbReference>
<dbReference type="Pfam" id="PF13456">
    <property type="entry name" value="RVT_3"/>
    <property type="match status" value="1"/>
</dbReference>